<keyword evidence="5" id="KW-1185">Reference proteome</keyword>
<feature type="transmembrane region" description="Helical" evidence="2">
    <location>
        <begin position="395"/>
        <end position="412"/>
    </location>
</feature>
<feature type="signal peptide" evidence="3">
    <location>
        <begin position="1"/>
        <end position="25"/>
    </location>
</feature>
<keyword evidence="2" id="KW-1133">Transmembrane helix</keyword>
<reference evidence="4" key="1">
    <citation type="journal article" date="2020" name="Stud. Mycol.">
        <title>101 Dothideomycetes genomes: a test case for predicting lifestyles and emergence of pathogens.</title>
        <authorList>
            <person name="Haridas S."/>
            <person name="Albert R."/>
            <person name="Binder M."/>
            <person name="Bloem J."/>
            <person name="Labutti K."/>
            <person name="Salamov A."/>
            <person name="Andreopoulos B."/>
            <person name="Baker S."/>
            <person name="Barry K."/>
            <person name="Bills G."/>
            <person name="Bluhm B."/>
            <person name="Cannon C."/>
            <person name="Castanera R."/>
            <person name="Culley D."/>
            <person name="Daum C."/>
            <person name="Ezra D."/>
            <person name="Gonzalez J."/>
            <person name="Henrissat B."/>
            <person name="Kuo A."/>
            <person name="Liang C."/>
            <person name="Lipzen A."/>
            <person name="Lutzoni F."/>
            <person name="Magnuson J."/>
            <person name="Mondo S."/>
            <person name="Nolan M."/>
            <person name="Ohm R."/>
            <person name="Pangilinan J."/>
            <person name="Park H.-J."/>
            <person name="Ramirez L."/>
            <person name="Alfaro M."/>
            <person name="Sun H."/>
            <person name="Tritt A."/>
            <person name="Yoshinaga Y."/>
            <person name="Zwiers L.-H."/>
            <person name="Turgeon B."/>
            <person name="Goodwin S."/>
            <person name="Spatafora J."/>
            <person name="Crous P."/>
            <person name="Grigoriev I."/>
        </authorList>
    </citation>
    <scope>NUCLEOTIDE SEQUENCE</scope>
    <source>
        <strain evidence="4">CBS 125425</strain>
    </source>
</reference>
<feature type="compositionally biased region" description="Polar residues" evidence="1">
    <location>
        <begin position="537"/>
        <end position="550"/>
    </location>
</feature>
<evidence type="ECO:0000256" key="2">
    <source>
        <dbReference type="SAM" id="Phobius"/>
    </source>
</evidence>
<feature type="transmembrane region" description="Helical" evidence="2">
    <location>
        <begin position="202"/>
        <end position="231"/>
    </location>
</feature>
<comment type="caution">
    <text evidence="4">The sequence shown here is derived from an EMBL/GenBank/DDBJ whole genome shotgun (WGS) entry which is preliminary data.</text>
</comment>
<keyword evidence="2" id="KW-0812">Transmembrane</keyword>
<evidence type="ECO:0000256" key="3">
    <source>
        <dbReference type="SAM" id="SignalP"/>
    </source>
</evidence>
<dbReference type="AlphaFoldDB" id="A0A9P4V3W6"/>
<feature type="region of interest" description="Disordered" evidence="1">
    <location>
        <begin position="524"/>
        <end position="591"/>
    </location>
</feature>
<gene>
    <name evidence="4" type="ORF">EJ04DRAFT_560187</name>
</gene>
<feature type="transmembrane region" description="Helical" evidence="2">
    <location>
        <begin position="310"/>
        <end position="332"/>
    </location>
</feature>
<feature type="compositionally biased region" description="Basic and acidic residues" evidence="1">
    <location>
        <begin position="551"/>
        <end position="562"/>
    </location>
</feature>
<name>A0A9P4V3W6_9PLEO</name>
<evidence type="ECO:0000256" key="1">
    <source>
        <dbReference type="SAM" id="MobiDB-lite"/>
    </source>
</evidence>
<protein>
    <submittedName>
        <fullName evidence="4">Uncharacterized protein</fullName>
    </submittedName>
</protein>
<feature type="transmembrane region" description="Helical" evidence="2">
    <location>
        <begin position="251"/>
        <end position="271"/>
    </location>
</feature>
<organism evidence="4 5">
    <name type="scientific">Polyplosphaeria fusca</name>
    <dbReference type="NCBI Taxonomy" id="682080"/>
    <lineage>
        <taxon>Eukaryota</taxon>
        <taxon>Fungi</taxon>
        <taxon>Dikarya</taxon>
        <taxon>Ascomycota</taxon>
        <taxon>Pezizomycotina</taxon>
        <taxon>Dothideomycetes</taxon>
        <taxon>Pleosporomycetidae</taxon>
        <taxon>Pleosporales</taxon>
        <taxon>Tetraplosphaeriaceae</taxon>
        <taxon>Polyplosphaeria</taxon>
    </lineage>
</organism>
<dbReference type="OrthoDB" id="4582561at2759"/>
<evidence type="ECO:0000313" key="4">
    <source>
        <dbReference type="EMBL" id="KAF2738927.1"/>
    </source>
</evidence>
<dbReference type="Proteomes" id="UP000799444">
    <property type="component" value="Unassembled WGS sequence"/>
</dbReference>
<feature type="transmembrane region" description="Helical" evidence="2">
    <location>
        <begin position="452"/>
        <end position="473"/>
    </location>
</feature>
<sequence>MPSLNSFHRLTTFLLLGTAIAPSQAFTFFQTHTSRSTDVISQKQFLATPFDQLCPSGNCIDDCGNNTRIFQAKPDHIDATVQDYGQPDASGKVNVTVFGLCTNLVSAAAEAEDSTKVKSFFATDPSMMAVSDPFKQVAIGIAACLSDTCGRIRYPGRCMEDCSMKNLLNNNTDAFDWQHAMLNCTQRLCKSTFVLPYANQDVLGIGVLVSFCTQGILLLGAAAGAMASLTWQLWRGQGSYPRIVRKLEGPLATFLTAQTYFSISAAIASFVMSPSTIDPLNGYALMIVATIGFLCPVFTLLLLRSHNARTGFGTSLTFVSWILNTVIFFMLLRNLSDFGETVAEDALKQLFTVPTCDDSSAMPLCQQLTGSNPLKRLTGFFKTSSWTNIRTVPMLWAWTTFVLLVLIPEETWQAVRLRRMNKAAARKDAAVAKIGKDAAPKPDSRPDAEHLLLGRFIIATIFVVLFSVGLGYIFDMVKRFRAIGAIDASEWSFGQVVAAMFWIPVFLDVAHSVFVEKKHHVSPTVSPQEEFEMKPKPSTNRSAYTPLSKSSLEDRENEDQRAHSPPTAPVSVGPRKRSIHKRQTIRMEEGQ</sequence>
<feature type="transmembrane region" description="Helical" evidence="2">
    <location>
        <begin position="493"/>
        <end position="514"/>
    </location>
</feature>
<dbReference type="EMBL" id="ML996106">
    <property type="protein sequence ID" value="KAF2738927.1"/>
    <property type="molecule type" value="Genomic_DNA"/>
</dbReference>
<proteinExistence type="predicted"/>
<feature type="compositionally biased region" description="Basic residues" evidence="1">
    <location>
        <begin position="574"/>
        <end position="584"/>
    </location>
</feature>
<accession>A0A9P4V3W6</accession>
<keyword evidence="2" id="KW-0472">Membrane</keyword>
<keyword evidence="3" id="KW-0732">Signal</keyword>
<feature type="chain" id="PRO_5040158450" evidence="3">
    <location>
        <begin position="26"/>
        <end position="591"/>
    </location>
</feature>
<feature type="transmembrane region" description="Helical" evidence="2">
    <location>
        <begin position="283"/>
        <end position="303"/>
    </location>
</feature>
<evidence type="ECO:0000313" key="5">
    <source>
        <dbReference type="Proteomes" id="UP000799444"/>
    </source>
</evidence>